<feature type="domain" description="DDB1- and CUL4-associated factor 12 beta-propeller" evidence="1">
    <location>
        <begin position="13"/>
        <end position="106"/>
    </location>
</feature>
<keyword evidence="3" id="KW-1185">Reference proteome</keyword>
<evidence type="ECO:0000313" key="3">
    <source>
        <dbReference type="Proteomes" id="UP000007819"/>
    </source>
</evidence>
<dbReference type="Proteomes" id="UP000007819">
    <property type="component" value="Chromosome X"/>
</dbReference>
<name>A0A8R2NMP6_ACYPI</name>
<dbReference type="Pfam" id="PF23760">
    <property type="entry name" value="Beta-prop_DCAF12"/>
    <property type="match status" value="1"/>
</dbReference>
<evidence type="ECO:0000259" key="1">
    <source>
        <dbReference type="Pfam" id="PF23760"/>
    </source>
</evidence>
<accession>A0A8R2NMP6</accession>
<dbReference type="KEGG" id="api:115033200"/>
<dbReference type="AlphaFoldDB" id="A0A8R2NMP6"/>
<evidence type="ECO:0000313" key="2">
    <source>
        <dbReference type="EnsemblMetazoa" id="XP_029341223.1"/>
    </source>
</evidence>
<dbReference type="RefSeq" id="XP_029341223.1">
    <property type="nucleotide sequence ID" value="XM_029485363.1"/>
</dbReference>
<dbReference type="InterPro" id="IPR056151">
    <property type="entry name" value="Beta-prop_DCAF12"/>
</dbReference>
<reference evidence="3" key="1">
    <citation type="submission" date="2010-06" db="EMBL/GenBank/DDBJ databases">
        <authorList>
            <person name="Jiang H."/>
            <person name="Abraham K."/>
            <person name="Ali S."/>
            <person name="Alsbrooks S.L."/>
            <person name="Anim B.N."/>
            <person name="Anosike U.S."/>
            <person name="Attaway T."/>
            <person name="Bandaranaike D.P."/>
            <person name="Battles P.K."/>
            <person name="Bell S.N."/>
            <person name="Bell A.V."/>
            <person name="Beltran B."/>
            <person name="Bickham C."/>
            <person name="Bustamante Y."/>
            <person name="Caleb T."/>
            <person name="Canada A."/>
            <person name="Cardenas V."/>
            <person name="Carter K."/>
            <person name="Chacko J."/>
            <person name="Chandrabose M.N."/>
            <person name="Chavez D."/>
            <person name="Chavez A."/>
            <person name="Chen L."/>
            <person name="Chu H.-S."/>
            <person name="Claassen K.J."/>
            <person name="Cockrell R."/>
            <person name="Collins M."/>
            <person name="Cooper J.A."/>
            <person name="Cree A."/>
            <person name="Curry S.M."/>
            <person name="Da Y."/>
            <person name="Dao M.D."/>
            <person name="Das B."/>
            <person name="Davila M.-L."/>
            <person name="Davy-Carroll L."/>
            <person name="Denson S."/>
            <person name="Dinh H."/>
            <person name="Ebong V.E."/>
            <person name="Edwards J.R."/>
            <person name="Egan A."/>
            <person name="El-Daye J."/>
            <person name="Escobedo L."/>
            <person name="Fernandez S."/>
            <person name="Fernando P.R."/>
            <person name="Flagg N."/>
            <person name="Forbes L.D."/>
            <person name="Fowler R.G."/>
            <person name="Fu Q."/>
            <person name="Gabisi R.A."/>
            <person name="Ganer J."/>
            <person name="Garbino Pronczuk A."/>
            <person name="Garcia R.M."/>
            <person name="Garner T."/>
            <person name="Garrett T.E."/>
            <person name="Gonzalez D.A."/>
            <person name="Hamid H."/>
            <person name="Hawkins E.S."/>
            <person name="Hirani K."/>
            <person name="Hogues M.E."/>
            <person name="Hollins B."/>
            <person name="Hsiao C.-H."/>
            <person name="Jabil R."/>
            <person name="James M.L."/>
            <person name="Jhangiani S.N."/>
            <person name="Johnson B."/>
            <person name="Johnson Q."/>
            <person name="Joshi V."/>
            <person name="Kalu J.B."/>
            <person name="Kam C."/>
            <person name="Kashfia A."/>
            <person name="Keebler J."/>
            <person name="Kisamo H."/>
            <person name="Kovar C.L."/>
            <person name="Lago L.A."/>
            <person name="Lai C.-Y."/>
            <person name="Laidlaw J."/>
            <person name="Lara F."/>
            <person name="Le T.-K."/>
            <person name="Lee S.L."/>
            <person name="Legall F.H."/>
            <person name="Lemon S.J."/>
            <person name="Lewis L.R."/>
            <person name="Li B."/>
            <person name="Liu Y."/>
            <person name="Liu Y.-S."/>
            <person name="Lopez J."/>
            <person name="Lozado R.J."/>
            <person name="Lu J."/>
            <person name="Madu R.C."/>
            <person name="Maheshwari M."/>
            <person name="Maheshwari R."/>
            <person name="Malloy K."/>
            <person name="Martinez E."/>
            <person name="Mathew T."/>
            <person name="Mercado I.C."/>
            <person name="Mercado C."/>
            <person name="Meyer B."/>
            <person name="Montgomery K."/>
            <person name="Morgan M.B."/>
            <person name="Munidasa M."/>
            <person name="Nazareth L.V."/>
            <person name="Nelson J."/>
            <person name="Ng B.M."/>
            <person name="Nguyen N.B."/>
            <person name="Nguyen P.Q."/>
            <person name="Nguyen T."/>
            <person name="Obregon M."/>
            <person name="Okwuonu G.O."/>
            <person name="Onwere C.G."/>
            <person name="Orozco G."/>
            <person name="Parra A."/>
            <person name="Patel S."/>
            <person name="Patil S."/>
            <person name="Perez A."/>
            <person name="Perez Y."/>
            <person name="Pham C."/>
            <person name="Primus E.L."/>
            <person name="Pu L.-L."/>
            <person name="Puazo M."/>
            <person name="Qin X."/>
            <person name="Quiroz J.B."/>
            <person name="Reese J."/>
            <person name="Richards S."/>
            <person name="Rives C.M."/>
            <person name="Robberts R."/>
            <person name="Ruiz S.J."/>
            <person name="Ruiz M.J."/>
            <person name="Santibanez J."/>
            <person name="Schneider B.W."/>
            <person name="Sisson I."/>
            <person name="Smith M."/>
            <person name="Sodergren E."/>
            <person name="Song X.-Z."/>
            <person name="Song B.B."/>
            <person name="Summersgill H."/>
            <person name="Thelus R."/>
            <person name="Thornton R.D."/>
            <person name="Trejos Z.Y."/>
            <person name="Usmani K."/>
            <person name="Vattathil S."/>
            <person name="Villasana D."/>
            <person name="Walker D.L."/>
            <person name="Wang S."/>
            <person name="Wang K."/>
            <person name="White C.S."/>
            <person name="Williams A.C."/>
            <person name="Williamson J."/>
            <person name="Wilson K."/>
            <person name="Woghiren I.O."/>
            <person name="Woodworth J.R."/>
            <person name="Worley K.C."/>
            <person name="Wright R.A."/>
            <person name="Wu W."/>
            <person name="Young L."/>
            <person name="Zhang L."/>
            <person name="Zhang J."/>
            <person name="Zhu Y."/>
            <person name="Muzny D.M."/>
            <person name="Weinstock G."/>
            <person name="Gibbs R.A."/>
        </authorList>
    </citation>
    <scope>NUCLEOTIDE SEQUENCE [LARGE SCALE GENOMIC DNA]</scope>
    <source>
        <strain evidence="3">LSR1</strain>
    </source>
</reference>
<protein>
    <recommendedName>
        <fullName evidence="1">DDB1- and CUL4-associated factor 12 beta-propeller domain-containing protein</fullName>
    </recommendedName>
</protein>
<organism evidence="2 3">
    <name type="scientific">Acyrthosiphon pisum</name>
    <name type="common">Pea aphid</name>
    <dbReference type="NCBI Taxonomy" id="7029"/>
    <lineage>
        <taxon>Eukaryota</taxon>
        <taxon>Metazoa</taxon>
        <taxon>Ecdysozoa</taxon>
        <taxon>Arthropoda</taxon>
        <taxon>Hexapoda</taxon>
        <taxon>Insecta</taxon>
        <taxon>Pterygota</taxon>
        <taxon>Neoptera</taxon>
        <taxon>Paraneoptera</taxon>
        <taxon>Hemiptera</taxon>
        <taxon>Sternorrhyncha</taxon>
        <taxon>Aphidomorpha</taxon>
        <taxon>Aphidoidea</taxon>
        <taxon>Aphididae</taxon>
        <taxon>Macrosiphini</taxon>
        <taxon>Acyrthosiphon</taxon>
    </lineage>
</organism>
<dbReference type="GeneID" id="115033200"/>
<dbReference type="OrthoDB" id="9610195at2759"/>
<sequence>MFSLHRVNNRPGHLAENKVIVGIRSLSFQDNIITIGTGVGVIIFYDIRAAKYLESSINSSRAVVLKTSRGYVYPDEDFMVDQGFQQVNYTPAIYTHCYDYSGTRLFSVQR</sequence>
<reference evidence="2" key="2">
    <citation type="submission" date="2022-06" db="UniProtKB">
        <authorList>
            <consortium name="EnsemblMetazoa"/>
        </authorList>
    </citation>
    <scope>IDENTIFICATION</scope>
</reference>
<proteinExistence type="predicted"/>
<dbReference type="EnsemblMetazoa" id="XM_029485363.1">
    <property type="protein sequence ID" value="XP_029341223.1"/>
    <property type="gene ID" value="LOC115033200"/>
</dbReference>